<keyword evidence="1" id="KW-0812">Transmembrane</keyword>
<keyword evidence="1" id="KW-0472">Membrane</keyword>
<keyword evidence="1" id="KW-1133">Transmembrane helix</keyword>
<name>A0A3N5XYZ4_9ALTE</name>
<dbReference type="EMBL" id="RPOK01000003">
    <property type="protein sequence ID" value="RPJ66467.1"/>
    <property type="molecule type" value="Genomic_DNA"/>
</dbReference>
<dbReference type="InterPro" id="IPR010559">
    <property type="entry name" value="Sig_transdc_His_kin_internal"/>
</dbReference>
<dbReference type="Proteomes" id="UP000275281">
    <property type="component" value="Unassembled WGS sequence"/>
</dbReference>
<evidence type="ECO:0000313" key="3">
    <source>
        <dbReference type="EMBL" id="RPJ66467.1"/>
    </source>
</evidence>
<reference evidence="3 4" key="1">
    <citation type="submission" date="2018-11" db="EMBL/GenBank/DDBJ databases">
        <authorList>
            <person name="Ye M.-Q."/>
            <person name="Du Z.-J."/>
        </authorList>
    </citation>
    <scope>NUCLEOTIDE SEQUENCE [LARGE SCALE GENOMIC DNA]</scope>
    <source>
        <strain evidence="3 4">U0105</strain>
    </source>
</reference>
<dbReference type="PANTHER" id="PTHR34220:SF7">
    <property type="entry name" value="SENSOR HISTIDINE KINASE YPDA"/>
    <property type="match status" value="1"/>
</dbReference>
<proteinExistence type="predicted"/>
<dbReference type="GO" id="GO:0000155">
    <property type="term" value="F:phosphorelay sensor kinase activity"/>
    <property type="evidence" value="ECO:0007669"/>
    <property type="project" value="InterPro"/>
</dbReference>
<dbReference type="Pfam" id="PF06580">
    <property type="entry name" value="His_kinase"/>
    <property type="match status" value="1"/>
</dbReference>
<dbReference type="Gene3D" id="3.30.565.10">
    <property type="entry name" value="Histidine kinase-like ATPase, C-terminal domain"/>
    <property type="match status" value="1"/>
</dbReference>
<dbReference type="OrthoDB" id="2514702at2"/>
<accession>A0A3N5XYZ4</accession>
<organism evidence="3 4">
    <name type="scientific">Alteromonas sediminis</name>
    <dbReference type="NCBI Taxonomy" id="2259342"/>
    <lineage>
        <taxon>Bacteria</taxon>
        <taxon>Pseudomonadati</taxon>
        <taxon>Pseudomonadota</taxon>
        <taxon>Gammaproteobacteria</taxon>
        <taxon>Alteromonadales</taxon>
        <taxon>Alteromonadaceae</taxon>
        <taxon>Alteromonas/Salinimonas group</taxon>
        <taxon>Alteromonas</taxon>
    </lineage>
</organism>
<keyword evidence="3" id="KW-0418">Kinase</keyword>
<protein>
    <submittedName>
        <fullName evidence="3">Sensor histidine kinase</fullName>
    </submittedName>
</protein>
<keyword evidence="4" id="KW-1185">Reference proteome</keyword>
<evidence type="ECO:0000256" key="1">
    <source>
        <dbReference type="SAM" id="Phobius"/>
    </source>
</evidence>
<sequence length="365" mass="42321">MARFLNALPGWKVWLSSMIFWLLMNTFAAELTYRSGRAANATSWLEVWLYYFPWWMPWALLTPLVIAYAQLIDRHKTSMFMFAWQHVMALLSVLVMYLFSGIAMNLILWNKELSQSSLKIQIENALTNSLWHIDFVVYLAILLAGYGLKSSRQAQLEKNRNAELSKQLVDIQLQSLKSQLNPHFLFNTLNTVASLVRLDRKDQAVDALNELSLMLRKVLENQSNQLIPLEQEIEFIQSFLTIQKMRFEDKLNTAVEVDFECLHEDIPFMLLQPLVENAVQHGSQLETDSNLLSLQVRCENGRLLVKLTNKVPQQDTHQGFGIGVKNCRERLRHLYHDDFTLTLTPIENGYFETFVSIPLGKDFYA</sequence>
<dbReference type="InterPro" id="IPR050640">
    <property type="entry name" value="Bact_2-comp_sensor_kinase"/>
</dbReference>
<keyword evidence="3" id="KW-0808">Transferase</keyword>
<dbReference type="GO" id="GO:0016020">
    <property type="term" value="C:membrane"/>
    <property type="evidence" value="ECO:0007669"/>
    <property type="project" value="InterPro"/>
</dbReference>
<feature type="transmembrane region" description="Helical" evidence="1">
    <location>
        <begin position="83"/>
        <end position="109"/>
    </location>
</feature>
<feature type="transmembrane region" description="Helical" evidence="1">
    <location>
        <begin position="129"/>
        <end position="148"/>
    </location>
</feature>
<gene>
    <name evidence="3" type="ORF">DRW07_10250</name>
</gene>
<dbReference type="SUPFAM" id="SSF55874">
    <property type="entry name" value="ATPase domain of HSP90 chaperone/DNA topoisomerase II/histidine kinase"/>
    <property type="match status" value="1"/>
</dbReference>
<feature type="transmembrane region" description="Helical" evidence="1">
    <location>
        <begin position="52"/>
        <end position="71"/>
    </location>
</feature>
<evidence type="ECO:0000313" key="4">
    <source>
        <dbReference type="Proteomes" id="UP000275281"/>
    </source>
</evidence>
<dbReference type="InterPro" id="IPR036890">
    <property type="entry name" value="HATPase_C_sf"/>
</dbReference>
<evidence type="ECO:0000259" key="2">
    <source>
        <dbReference type="Pfam" id="PF06580"/>
    </source>
</evidence>
<feature type="domain" description="Signal transduction histidine kinase internal region" evidence="2">
    <location>
        <begin position="172"/>
        <end position="251"/>
    </location>
</feature>
<dbReference type="AlphaFoldDB" id="A0A3N5XYZ4"/>
<dbReference type="PANTHER" id="PTHR34220">
    <property type="entry name" value="SENSOR HISTIDINE KINASE YPDA"/>
    <property type="match status" value="1"/>
</dbReference>
<comment type="caution">
    <text evidence="3">The sequence shown here is derived from an EMBL/GenBank/DDBJ whole genome shotgun (WGS) entry which is preliminary data.</text>
</comment>